<gene>
    <name evidence="2" type="ORF">CDEB00056_LOCUS19079</name>
</gene>
<name>A0A7S3VE51_9STRA</name>
<proteinExistence type="predicted"/>
<sequence>MSTSSTASFGFGKQALNDRNAHRKRSSKKMSMMGMKRKLVEENGETWIDPEVLFQKRQERLERTEEKTKRKTAAWVYTWRMRRRRRLRRNSRWNRKMWVVNMNM</sequence>
<reference evidence="2" key="1">
    <citation type="submission" date="2021-01" db="EMBL/GenBank/DDBJ databases">
        <authorList>
            <person name="Corre E."/>
            <person name="Pelletier E."/>
            <person name="Niang G."/>
            <person name="Scheremetjew M."/>
            <person name="Finn R."/>
            <person name="Kale V."/>
            <person name="Holt S."/>
            <person name="Cochrane G."/>
            <person name="Meng A."/>
            <person name="Brown T."/>
            <person name="Cohen L."/>
        </authorList>
    </citation>
    <scope>NUCLEOTIDE SEQUENCE</scope>
    <source>
        <strain evidence="2">MM31A-1</strain>
    </source>
</reference>
<dbReference type="AlphaFoldDB" id="A0A7S3VE51"/>
<dbReference type="EMBL" id="HBIO01024852">
    <property type="protein sequence ID" value="CAE0474226.1"/>
    <property type="molecule type" value="Transcribed_RNA"/>
</dbReference>
<accession>A0A7S3VE51</accession>
<evidence type="ECO:0000313" key="2">
    <source>
        <dbReference type="EMBL" id="CAE0474226.1"/>
    </source>
</evidence>
<feature type="region of interest" description="Disordered" evidence="1">
    <location>
        <begin position="1"/>
        <end position="34"/>
    </location>
</feature>
<protein>
    <submittedName>
        <fullName evidence="2">Uncharacterized protein</fullName>
    </submittedName>
</protein>
<organism evidence="2">
    <name type="scientific">Chaetoceros debilis</name>
    <dbReference type="NCBI Taxonomy" id="122233"/>
    <lineage>
        <taxon>Eukaryota</taxon>
        <taxon>Sar</taxon>
        <taxon>Stramenopiles</taxon>
        <taxon>Ochrophyta</taxon>
        <taxon>Bacillariophyta</taxon>
        <taxon>Coscinodiscophyceae</taxon>
        <taxon>Chaetocerotophycidae</taxon>
        <taxon>Chaetocerotales</taxon>
        <taxon>Chaetocerotaceae</taxon>
        <taxon>Chaetoceros</taxon>
    </lineage>
</organism>
<evidence type="ECO:0000256" key="1">
    <source>
        <dbReference type="SAM" id="MobiDB-lite"/>
    </source>
</evidence>